<reference evidence="1" key="1">
    <citation type="journal article" date="2018" name="Nat. Genet.">
        <title>Extensive intraspecific gene order and gene structural variations between Mo17 and other maize genomes.</title>
        <authorList>
            <person name="Sun S."/>
            <person name="Zhou Y."/>
            <person name="Chen J."/>
            <person name="Shi J."/>
            <person name="Zhao H."/>
            <person name="Zhao H."/>
            <person name="Song W."/>
            <person name="Zhang M."/>
            <person name="Cui Y."/>
            <person name="Dong X."/>
            <person name="Liu H."/>
            <person name="Ma X."/>
            <person name="Jiao Y."/>
            <person name="Wang B."/>
            <person name="Wei X."/>
            <person name="Stein J.C."/>
            <person name="Glaubitz J.C."/>
            <person name="Lu F."/>
            <person name="Yu G."/>
            <person name="Liang C."/>
            <person name="Fengler K."/>
            <person name="Li B."/>
            <person name="Rafalski A."/>
            <person name="Schnable P.S."/>
            <person name="Ware D.H."/>
            <person name="Buckler E.S."/>
            <person name="Lai J."/>
        </authorList>
    </citation>
    <scope>NUCLEOTIDE SEQUENCE [LARGE SCALE GENOMIC DNA]</scope>
    <source>
        <tissue evidence="1">Seedling</tissue>
    </source>
</reference>
<gene>
    <name evidence="1" type="ORF">Zm00014a_022476</name>
</gene>
<comment type="caution">
    <text evidence="1">The sequence shown here is derived from an EMBL/GenBank/DDBJ whole genome shotgun (WGS) entry which is preliminary data.</text>
</comment>
<sequence>MVRAASLSHWVTGSKQLHRNKACLKLSLL</sequence>
<dbReference type="AlphaFoldDB" id="A0A317YBW6"/>
<name>A0A317YBW6_MAIZE</name>
<organism evidence="1">
    <name type="scientific">Zea mays</name>
    <name type="common">Maize</name>
    <dbReference type="NCBI Taxonomy" id="4577"/>
    <lineage>
        <taxon>Eukaryota</taxon>
        <taxon>Viridiplantae</taxon>
        <taxon>Streptophyta</taxon>
        <taxon>Embryophyta</taxon>
        <taxon>Tracheophyta</taxon>
        <taxon>Spermatophyta</taxon>
        <taxon>Magnoliopsida</taxon>
        <taxon>Liliopsida</taxon>
        <taxon>Poales</taxon>
        <taxon>Poaceae</taxon>
        <taxon>PACMAD clade</taxon>
        <taxon>Panicoideae</taxon>
        <taxon>Andropogonodae</taxon>
        <taxon>Andropogoneae</taxon>
        <taxon>Tripsacinae</taxon>
        <taxon>Zea</taxon>
    </lineage>
</organism>
<dbReference type="Proteomes" id="UP000251960">
    <property type="component" value="Chromosome 1"/>
</dbReference>
<dbReference type="EMBL" id="NCVQ01000001">
    <property type="protein sequence ID" value="PWZ56120.1"/>
    <property type="molecule type" value="Genomic_DNA"/>
</dbReference>
<proteinExistence type="predicted"/>
<evidence type="ECO:0000313" key="1">
    <source>
        <dbReference type="EMBL" id="PWZ56120.1"/>
    </source>
</evidence>
<accession>A0A317YBW6</accession>
<protein>
    <submittedName>
        <fullName evidence="1">Uncharacterized protein</fullName>
    </submittedName>
</protein>